<dbReference type="Pfam" id="PF13302">
    <property type="entry name" value="Acetyltransf_3"/>
    <property type="match status" value="1"/>
</dbReference>
<dbReference type="OrthoDB" id="6293260at2"/>
<reference evidence="3" key="1">
    <citation type="submission" date="2018-07" db="EMBL/GenBank/DDBJ databases">
        <authorList>
            <person name="Safronova V.I."/>
            <person name="Chirak E.R."/>
            <person name="Sazanova A.L."/>
        </authorList>
    </citation>
    <scope>NUCLEOTIDE SEQUENCE [LARGE SCALE GENOMIC DNA]</scope>
    <source>
        <strain evidence="3">RCAM04685</strain>
    </source>
</reference>
<sequence>MLPAFETERLSIRPRTMSDFDACLAMDRDPEVIKHIAVPWGDSASHERFLRDRIQVNFGDGLGYWSIFNKTDSKQFLGWVLLIPYDGIGPKVEIGWRLNRLAWGKGYATEAALPFVRHSFDKIGLPEIVADINPGNLASVRVAEKIGMRFVGDIRHDGALLKSYCFTRADYKERG</sequence>
<dbReference type="PANTHER" id="PTHR43792:SF1">
    <property type="entry name" value="N-ACETYLTRANSFERASE DOMAIN-CONTAINING PROTEIN"/>
    <property type="match status" value="1"/>
</dbReference>
<keyword evidence="3" id="KW-1185">Reference proteome</keyword>
<dbReference type="PANTHER" id="PTHR43792">
    <property type="entry name" value="GNAT FAMILY, PUTATIVE (AFU_ORTHOLOGUE AFUA_3G00765)-RELATED-RELATED"/>
    <property type="match status" value="1"/>
</dbReference>
<accession>A0A370L437</accession>
<name>A0A370L437_9HYPH</name>
<evidence type="ECO:0000313" key="3">
    <source>
        <dbReference type="Proteomes" id="UP000255207"/>
    </source>
</evidence>
<dbReference type="PROSITE" id="PS51186">
    <property type="entry name" value="GNAT"/>
    <property type="match status" value="1"/>
</dbReference>
<dbReference type="EMBL" id="QQTP01000009">
    <property type="protein sequence ID" value="RDJ23108.1"/>
    <property type="molecule type" value="Genomic_DNA"/>
</dbReference>
<dbReference type="InterPro" id="IPR051531">
    <property type="entry name" value="N-acetyltransferase"/>
</dbReference>
<gene>
    <name evidence="2" type="ORF">DWE98_17745</name>
</gene>
<dbReference type="GO" id="GO:0016747">
    <property type="term" value="F:acyltransferase activity, transferring groups other than amino-acyl groups"/>
    <property type="evidence" value="ECO:0007669"/>
    <property type="project" value="InterPro"/>
</dbReference>
<evidence type="ECO:0000259" key="1">
    <source>
        <dbReference type="PROSITE" id="PS51186"/>
    </source>
</evidence>
<proteinExistence type="predicted"/>
<protein>
    <submittedName>
        <fullName evidence="2">N-acetyltransferase</fullName>
    </submittedName>
</protein>
<dbReference type="Proteomes" id="UP000255207">
    <property type="component" value="Unassembled WGS sequence"/>
</dbReference>
<dbReference type="Gene3D" id="3.40.630.30">
    <property type="match status" value="1"/>
</dbReference>
<feature type="domain" description="N-acetyltransferase" evidence="1">
    <location>
        <begin position="10"/>
        <end position="175"/>
    </location>
</feature>
<dbReference type="InterPro" id="IPR016181">
    <property type="entry name" value="Acyl_CoA_acyltransferase"/>
</dbReference>
<keyword evidence="2" id="KW-0808">Transferase</keyword>
<organism evidence="2 3">
    <name type="scientific">Bosea caraganae</name>
    <dbReference type="NCBI Taxonomy" id="2763117"/>
    <lineage>
        <taxon>Bacteria</taxon>
        <taxon>Pseudomonadati</taxon>
        <taxon>Pseudomonadota</taxon>
        <taxon>Alphaproteobacteria</taxon>
        <taxon>Hyphomicrobiales</taxon>
        <taxon>Boseaceae</taxon>
        <taxon>Bosea</taxon>
    </lineage>
</organism>
<dbReference type="InterPro" id="IPR000182">
    <property type="entry name" value="GNAT_dom"/>
</dbReference>
<evidence type="ECO:0000313" key="2">
    <source>
        <dbReference type="EMBL" id="RDJ23108.1"/>
    </source>
</evidence>
<dbReference type="SUPFAM" id="SSF55729">
    <property type="entry name" value="Acyl-CoA N-acyltransferases (Nat)"/>
    <property type="match status" value="1"/>
</dbReference>
<dbReference type="AlphaFoldDB" id="A0A370L437"/>
<comment type="caution">
    <text evidence="2">The sequence shown here is derived from an EMBL/GenBank/DDBJ whole genome shotgun (WGS) entry which is preliminary data.</text>
</comment>